<dbReference type="RefSeq" id="WP_344650279.1">
    <property type="nucleotide sequence ID" value="NZ_BAAAGX010000015.1"/>
</dbReference>
<evidence type="ECO:0000313" key="1">
    <source>
        <dbReference type="EMBL" id="GAA0250029.1"/>
    </source>
</evidence>
<accession>A0ABP3E1T6</accession>
<organism evidence="1 2">
    <name type="scientific">Cryptosporangium japonicum</name>
    <dbReference type="NCBI Taxonomy" id="80872"/>
    <lineage>
        <taxon>Bacteria</taxon>
        <taxon>Bacillati</taxon>
        <taxon>Actinomycetota</taxon>
        <taxon>Actinomycetes</taxon>
        <taxon>Cryptosporangiales</taxon>
        <taxon>Cryptosporangiaceae</taxon>
        <taxon>Cryptosporangium</taxon>
    </lineage>
</organism>
<evidence type="ECO:0000313" key="2">
    <source>
        <dbReference type="Proteomes" id="UP001500967"/>
    </source>
</evidence>
<gene>
    <name evidence="1" type="ORF">GCM10009539_39050</name>
</gene>
<dbReference type="Proteomes" id="UP001500967">
    <property type="component" value="Unassembled WGS sequence"/>
</dbReference>
<reference evidence="2" key="1">
    <citation type="journal article" date="2019" name="Int. J. Syst. Evol. Microbiol.">
        <title>The Global Catalogue of Microorganisms (GCM) 10K type strain sequencing project: providing services to taxonomists for standard genome sequencing and annotation.</title>
        <authorList>
            <consortium name="The Broad Institute Genomics Platform"/>
            <consortium name="The Broad Institute Genome Sequencing Center for Infectious Disease"/>
            <person name="Wu L."/>
            <person name="Ma J."/>
        </authorList>
    </citation>
    <scope>NUCLEOTIDE SEQUENCE [LARGE SCALE GENOMIC DNA]</scope>
    <source>
        <strain evidence="2">JCM 10425</strain>
    </source>
</reference>
<comment type="caution">
    <text evidence="1">The sequence shown here is derived from an EMBL/GenBank/DDBJ whole genome shotgun (WGS) entry which is preliminary data.</text>
</comment>
<sequence>MGQAPPPPRRRRWLVLLLVAALAVPGLVCVGVVTSFSSLVHRDPPPDLESPAVVDAHADTVRRVTAALTAATPTGPAPVTTARYDACVRGSRQLTAWDDFDWVCATRGSAVLSLPAADLRTTLPAERDRLVAAGWTIASDQLDARLGSADERSWNVVELDRDGVRLALSYGPADAAFVGNCLRLQKVDVSAWATPNWEAGSPELDRGALDGAVRAGSAFVLVTAQRVWFAN</sequence>
<proteinExistence type="predicted"/>
<dbReference type="EMBL" id="BAAAGX010000015">
    <property type="protein sequence ID" value="GAA0250029.1"/>
    <property type="molecule type" value="Genomic_DNA"/>
</dbReference>
<keyword evidence="2" id="KW-1185">Reference proteome</keyword>
<protein>
    <submittedName>
        <fullName evidence="1">Uncharacterized protein</fullName>
    </submittedName>
</protein>
<name>A0ABP3E1T6_9ACTN</name>